<keyword evidence="16" id="KW-0540">Nuclease</keyword>
<dbReference type="SUPFAM" id="SSF56219">
    <property type="entry name" value="DNase I-like"/>
    <property type="match status" value="1"/>
</dbReference>
<evidence type="ECO:0000313" key="17">
    <source>
        <dbReference type="Proteomes" id="UP000325440"/>
    </source>
</evidence>
<comment type="subcellular location">
    <subcellularLocation>
        <location evidence="1">Membrane</location>
        <topology evidence="1">Multi-pass membrane protein</topology>
    </subcellularLocation>
</comment>
<dbReference type="InterPro" id="IPR005135">
    <property type="entry name" value="Endo/exonuclease/phosphatase"/>
</dbReference>
<keyword evidence="9" id="KW-0460">Magnesium</keyword>
<comment type="pathway">
    <text evidence="2">Lipid metabolism; sphingolipid metabolism.</text>
</comment>
<evidence type="ECO:0000256" key="13">
    <source>
        <dbReference type="ARBA" id="ARBA00023136"/>
    </source>
</evidence>
<dbReference type="PANTHER" id="PTHR16320">
    <property type="entry name" value="SPHINGOMYELINASE FAMILY MEMBER"/>
    <property type="match status" value="1"/>
</dbReference>
<dbReference type="Gene3D" id="3.60.10.10">
    <property type="entry name" value="Endonuclease/exonuclease/phosphatase"/>
    <property type="match status" value="1"/>
</dbReference>
<evidence type="ECO:0000256" key="4">
    <source>
        <dbReference type="ARBA" id="ARBA00006335"/>
    </source>
</evidence>
<dbReference type="GO" id="GO:0004519">
    <property type="term" value="F:endonuclease activity"/>
    <property type="evidence" value="ECO:0007669"/>
    <property type="project" value="UniProtKB-KW"/>
</dbReference>
<proteinExistence type="inferred from homology"/>
<keyword evidence="13" id="KW-0472">Membrane</keyword>
<evidence type="ECO:0000256" key="1">
    <source>
        <dbReference type="ARBA" id="ARBA00004141"/>
    </source>
</evidence>
<evidence type="ECO:0000256" key="10">
    <source>
        <dbReference type="ARBA" id="ARBA00022919"/>
    </source>
</evidence>
<evidence type="ECO:0000256" key="9">
    <source>
        <dbReference type="ARBA" id="ARBA00022842"/>
    </source>
</evidence>
<dbReference type="AlphaFoldDB" id="A0A5E4M403"/>
<evidence type="ECO:0000256" key="8">
    <source>
        <dbReference type="ARBA" id="ARBA00022801"/>
    </source>
</evidence>
<evidence type="ECO:0000256" key="5">
    <source>
        <dbReference type="ARBA" id="ARBA00012369"/>
    </source>
</evidence>
<sequence length="480" mass="54959">MKISVFTLNIWGLKFFGTNRTERVKALAKCLINNGYDIVCLQELWCQEDFNYLRQSCEQIFKYIHYFYSGMLGSGMCIMSRYPIIDIHYHPFRLNGYLHMLYHGDWFGGKGIGLCRINVDGFIVDVYTTHLHACYDTSEDKYVKHRIVQAFESANFIRITSTGSDLAVLAGDFNSEPDDICYKLISLGANMKDCYSSCLTNDIEYTYNHPNNSYRNLKENKTRLDYIMYKFNKNNLVIVKEHKHSLPFLVPGETYSYSDHEPIEAVFEISADKFYSDRKIDANNDSQYKTDLQTILNVSLDICNKKRENLIPLRLKQKNNSKTGPATDMTTTVSSHPRRSVSRSRWYNNPHLPNDGGGPLHRRRTRFNNVTDFTPQSARESVNDWASRDATAEERKPNETKSAENRRSGPDAGVPPRCRQPVFGFNKFVGVGTRTEHGRAPLTSIPAVEQRTTGHGYAAAVAYLAPTTGRTVATCRRHHR</sequence>
<evidence type="ECO:0000313" key="16">
    <source>
        <dbReference type="EMBL" id="VVC24584.1"/>
    </source>
</evidence>
<keyword evidence="12" id="KW-0443">Lipid metabolism</keyword>
<evidence type="ECO:0000256" key="2">
    <source>
        <dbReference type="ARBA" id="ARBA00004760"/>
    </source>
</evidence>
<dbReference type="PANTHER" id="PTHR16320:SF24">
    <property type="entry name" value="PHOSPHODIESTERASE, PUTATIVE-RELATED"/>
    <property type="match status" value="1"/>
</dbReference>
<dbReference type="OrthoDB" id="387657at2759"/>
<feature type="compositionally biased region" description="Basic and acidic residues" evidence="14">
    <location>
        <begin position="386"/>
        <end position="409"/>
    </location>
</feature>
<keyword evidence="8" id="KW-0378">Hydrolase</keyword>
<dbReference type="InterPro" id="IPR038772">
    <property type="entry name" value="Sph/SMPD2-like"/>
</dbReference>
<evidence type="ECO:0000256" key="14">
    <source>
        <dbReference type="SAM" id="MobiDB-lite"/>
    </source>
</evidence>
<evidence type="ECO:0000256" key="3">
    <source>
        <dbReference type="ARBA" id="ARBA00004991"/>
    </source>
</evidence>
<evidence type="ECO:0000259" key="15">
    <source>
        <dbReference type="Pfam" id="PF03372"/>
    </source>
</evidence>
<keyword evidence="17" id="KW-1185">Reference proteome</keyword>
<keyword evidence="11" id="KW-1133">Transmembrane helix</keyword>
<evidence type="ECO:0000256" key="12">
    <source>
        <dbReference type="ARBA" id="ARBA00023098"/>
    </source>
</evidence>
<name>A0A5E4M403_9HEMI</name>
<dbReference type="InterPro" id="IPR036691">
    <property type="entry name" value="Endo/exonu/phosph_ase_sf"/>
</dbReference>
<evidence type="ECO:0000256" key="11">
    <source>
        <dbReference type="ARBA" id="ARBA00022989"/>
    </source>
</evidence>
<gene>
    <name evidence="16" type="ORF">CINCED_3A018926</name>
</gene>
<reference evidence="16 17" key="1">
    <citation type="submission" date="2019-08" db="EMBL/GenBank/DDBJ databases">
        <authorList>
            <person name="Alioto T."/>
            <person name="Alioto T."/>
            <person name="Gomez Garrido J."/>
        </authorList>
    </citation>
    <scope>NUCLEOTIDE SEQUENCE [LARGE SCALE GENOMIC DNA]</scope>
</reference>
<dbReference type="GO" id="GO:0006665">
    <property type="term" value="P:sphingolipid metabolic process"/>
    <property type="evidence" value="ECO:0007669"/>
    <property type="project" value="UniProtKB-KW"/>
</dbReference>
<accession>A0A5E4M403</accession>
<dbReference type="Proteomes" id="UP000325440">
    <property type="component" value="Unassembled WGS sequence"/>
</dbReference>
<keyword evidence="10" id="KW-0746">Sphingolipid metabolism</keyword>
<feature type="domain" description="Endonuclease/exonuclease/phosphatase" evidence="15">
    <location>
        <begin position="7"/>
        <end position="230"/>
    </location>
</feature>
<comment type="similarity">
    <text evidence="4">Belongs to the neutral sphingomyelinase family.</text>
</comment>
<evidence type="ECO:0000256" key="6">
    <source>
        <dbReference type="ARBA" id="ARBA00022692"/>
    </source>
</evidence>
<evidence type="ECO:0000256" key="7">
    <source>
        <dbReference type="ARBA" id="ARBA00022723"/>
    </source>
</evidence>
<feature type="region of interest" description="Disordered" evidence="14">
    <location>
        <begin position="318"/>
        <end position="419"/>
    </location>
</feature>
<keyword evidence="16" id="KW-0255">Endonuclease</keyword>
<organism evidence="16 17">
    <name type="scientific">Cinara cedri</name>
    <dbReference type="NCBI Taxonomy" id="506608"/>
    <lineage>
        <taxon>Eukaryota</taxon>
        <taxon>Metazoa</taxon>
        <taxon>Ecdysozoa</taxon>
        <taxon>Arthropoda</taxon>
        <taxon>Hexapoda</taxon>
        <taxon>Insecta</taxon>
        <taxon>Pterygota</taxon>
        <taxon>Neoptera</taxon>
        <taxon>Paraneoptera</taxon>
        <taxon>Hemiptera</taxon>
        <taxon>Sternorrhyncha</taxon>
        <taxon>Aphidomorpha</taxon>
        <taxon>Aphidoidea</taxon>
        <taxon>Aphididae</taxon>
        <taxon>Lachninae</taxon>
        <taxon>Cinara</taxon>
    </lineage>
</organism>
<protein>
    <recommendedName>
        <fullName evidence="5">sphingomyelin phosphodiesterase</fullName>
        <ecNumber evidence="5">3.1.4.12</ecNumber>
    </recommendedName>
</protein>
<keyword evidence="7" id="KW-0479">Metal-binding</keyword>
<feature type="compositionally biased region" description="Polar residues" evidence="14">
    <location>
        <begin position="367"/>
        <end position="380"/>
    </location>
</feature>
<dbReference type="Pfam" id="PF03372">
    <property type="entry name" value="Exo_endo_phos"/>
    <property type="match status" value="1"/>
</dbReference>
<comment type="pathway">
    <text evidence="3">Sphingolipid metabolism.</text>
</comment>
<keyword evidence="6" id="KW-0812">Transmembrane</keyword>
<dbReference type="GO" id="GO:0016020">
    <property type="term" value="C:membrane"/>
    <property type="evidence" value="ECO:0007669"/>
    <property type="project" value="UniProtKB-SubCell"/>
</dbReference>
<dbReference type="EMBL" id="CABPRJ010000003">
    <property type="protein sequence ID" value="VVC24584.1"/>
    <property type="molecule type" value="Genomic_DNA"/>
</dbReference>
<feature type="compositionally biased region" description="Polar residues" evidence="14">
    <location>
        <begin position="318"/>
        <end position="332"/>
    </location>
</feature>
<dbReference type="EC" id="3.1.4.12" evidence="5"/>
<dbReference type="GO" id="GO:0046872">
    <property type="term" value="F:metal ion binding"/>
    <property type="evidence" value="ECO:0007669"/>
    <property type="project" value="UniProtKB-KW"/>
</dbReference>
<dbReference type="GO" id="GO:0004767">
    <property type="term" value="F:sphingomyelin phosphodiesterase activity"/>
    <property type="evidence" value="ECO:0007669"/>
    <property type="project" value="UniProtKB-EC"/>
</dbReference>
<dbReference type="GO" id="GO:0004527">
    <property type="term" value="F:exonuclease activity"/>
    <property type="evidence" value="ECO:0007669"/>
    <property type="project" value="UniProtKB-KW"/>
</dbReference>
<keyword evidence="16" id="KW-0269">Exonuclease</keyword>